<feature type="region of interest" description="Disordered" evidence="5">
    <location>
        <begin position="33"/>
        <end position="149"/>
    </location>
</feature>
<comment type="caution">
    <text evidence="7">The sequence shown here is derived from an EMBL/GenBank/DDBJ whole genome shotgun (WGS) entry which is preliminary data.</text>
</comment>
<dbReference type="InterPro" id="IPR004343">
    <property type="entry name" value="Plus-3_dom"/>
</dbReference>
<dbReference type="EMBL" id="JADNRY010000106">
    <property type="protein sequence ID" value="KAF9065277.1"/>
    <property type="molecule type" value="Genomic_DNA"/>
</dbReference>
<name>A0A9P5PMK7_9AGAR</name>
<dbReference type="AlphaFoldDB" id="A0A9P5PMK7"/>
<evidence type="ECO:0000256" key="1">
    <source>
        <dbReference type="ARBA" id="ARBA00004123"/>
    </source>
</evidence>
<dbReference type="Proteomes" id="UP000772434">
    <property type="component" value="Unassembled WGS sequence"/>
</dbReference>
<dbReference type="InterPro" id="IPR036128">
    <property type="entry name" value="Plus3-like_sf"/>
</dbReference>
<dbReference type="GO" id="GO:0016593">
    <property type="term" value="C:Cdc73/Paf1 complex"/>
    <property type="evidence" value="ECO:0007669"/>
    <property type="project" value="TreeGrafter"/>
</dbReference>
<dbReference type="GO" id="GO:1990269">
    <property type="term" value="F:RNA polymerase II C-terminal domain phosphoserine binding"/>
    <property type="evidence" value="ECO:0007669"/>
    <property type="project" value="TreeGrafter"/>
</dbReference>
<feature type="compositionally biased region" description="Basic and acidic residues" evidence="5">
    <location>
        <begin position="69"/>
        <end position="103"/>
    </location>
</feature>
<keyword evidence="4" id="KW-0539">Nucleus</keyword>
<feature type="compositionally biased region" description="Basic and acidic residues" evidence="5">
    <location>
        <begin position="120"/>
        <end position="134"/>
    </location>
</feature>
<evidence type="ECO:0000256" key="3">
    <source>
        <dbReference type="ARBA" id="ARBA00023163"/>
    </source>
</evidence>
<organism evidence="7 8">
    <name type="scientific">Rhodocollybia butyracea</name>
    <dbReference type="NCBI Taxonomy" id="206335"/>
    <lineage>
        <taxon>Eukaryota</taxon>
        <taxon>Fungi</taxon>
        <taxon>Dikarya</taxon>
        <taxon>Basidiomycota</taxon>
        <taxon>Agaricomycotina</taxon>
        <taxon>Agaricomycetes</taxon>
        <taxon>Agaricomycetidae</taxon>
        <taxon>Agaricales</taxon>
        <taxon>Marasmiineae</taxon>
        <taxon>Omphalotaceae</taxon>
        <taxon>Rhodocollybia</taxon>
    </lineage>
</organism>
<evidence type="ECO:0000256" key="5">
    <source>
        <dbReference type="SAM" id="MobiDB-lite"/>
    </source>
</evidence>
<accession>A0A9P5PMK7</accession>
<dbReference type="Pfam" id="PF03126">
    <property type="entry name" value="Plus-3"/>
    <property type="match status" value="1"/>
</dbReference>
<dbReference type="SMART" id="SM00719">
    <property type="entry name" value="Plus3"/>
    <property type="match status" value="1"/>
</dbReference>
<dbReference type="PANTHER" id="PTHR13115">
    <property type="entry name" value="RNA POLYMERASE-ASSOCIATED PROTEIN RTF1 HOMOLOG"/>
    <property type="match status" value="1"/>
</dbReference>
<dbReference type="OrthoDB" id="166375at2759"/>
<comment type="subcellular location">
    <subcellularLocation>
        <location evidence="1">Nucleus</location>
    </subcellularLocation>
</comment>
<sequence length="476" mass="53862">MVPKYRLLELPEIEREDIIATRMEERQKMLDKKLLSRMVQQQREKKGDSDDGTTGVAKAAKRQHTARGATKEKSNKLNELKAKRKAKDEKSKNRSYSPKRERSSSPMDMETSDDEDEDGVITKDEQEEERERRLLNGGSKPVQKDDKPASIEDLERCRLSRHLLVKHLLAPWFGQYIKGMWVRYLIGDEDGQPVYRICQISHLAEETIKPYKIEEKMFDRQAELVHGSARKLFSLDRISNSKFTEKEFHRLQAVCNKERVSIPTKTEIETKLAEMARLINQRYTESDISNMLEKNRSLTSQRPSGWATLERSRLNQARTLAQRRQDLKELAELDAQIVEFDAMYGSSANGTSTGDKGESGKGSDVLMKLSEKNRKANAEAVRRAEQQEAERKRRERKLAKSGSGTSTPVDPSARLKIIPRTSLIATPTPGPSRSGTPAVSTPSKDAKPAASPLANDTGKSFETSVMANIEVDLGDF</sequence>
<evidence type="ECO:0000256" key="2">
    <source>
        <dbReference type="ARBA" id="ARBA00023015"/>
    </source>
</evidence>
<dbReference type="SUPFAM" id="SSF159042">
    <property type="entry name" value="Plus3-like"/>
    <property type="match status" value="1"/>
</dbReference>
<evidence type="ECO:0000313" key="7">
    <source>
        <dbReference type="EMBL" id="KAF9065277.1"/>
    </source>
</evidence>
<dbReference type="Gene3D" id="3.90.70.200">
    <property type="entry name" value="Plus-3 domain"/>
    <property type="match status" value="1"/>
</dbReference>
<feature type="region of interest" description="Disordered" evidence="5">
    <location>
        <begin position="373"/>
        <end position="458"/>
    </location>
</feature>
<dbReference type="PANTHER" id="PTHR13115:SF8">
    <property type="entry name" value="RNA POLYMERASE-ASSOCIATED PROTEIN RTF1 HOMOLOG"/>
    <property type="match status" value="1"/>
</dbReference>
<evidence type="ECO:0000259" key="6">
    <source>
        <dbReference type="PROSITE" id="PS51360"/>
    </source>
</evidence>
<keyword evidence="2" id="KW-0805">Transcription regulation</keyword>
<feature type="domain" description="Plus3" evidence="6">
    <location>
        <begin position="148"/>
        <end position="280"/>
    </location>
</feature>
<feature type="compositionally biased region" description="Acidic residues" evidence="5">
    <location>
        <begin position="110"/>
        <end position="119"/>
    </location>
</feature>
<dbReference type="GO" id="GO:0003677">
    <property type="term" value="F:DNA binding"/>
    <property type="evidence" value="ECO:0007669"/>
    <property type="project" value="InterPro"/>
</dbReference>
<keyword evidence="3" id="KW-0804">Transcription</keyword>
<gene>
    <name evidence="7" type="ORF">BDP27DRAFT_1332186</name>
</gene>
<reference evidence="7" key="1">
    <citation type="submission" date="2020-11" db="EMBL/GenBank/DDBJ databases">
        <authorList>
            <consortium name="DOE Joint Genome Institute"/>
            <person name="Ahrendt S."/>
            <person name="Riley R."/>
            <person name="Andreopoulos W."/>
            <person name="Labutti K."/>
            <person name="Pangilinan J."/>
            <person name="Ruiz-Duenas F.J."/>
            <person name="Barrasa J.M."/>
            <person name="Sanchez-Garcia M."/>
            <person name="Camarero S."/>
            <person name="Miyauchi S."/>
            <person name="Serrano A."/>
            <person name="Linde D."/>
            <person name="Babiker R."/>
            <person name="Drula E."/>
            <person name="Ayuso-Fernandez I."/>
            <person name="Pacheco R."/>
            <person name="Padilla G."/>
            <person name="Ferreira P."/>
            <person name="Barriuso J."/>
            <person name="Kellner H."/>
            <person name="Castanera R."/>
            <person name="Alfaro M."/>
            <person name="Ramirez L."/>
            <person name="Pisabarro A.G."/>
            <person name="Kuo A."/>
            <person name="Tritt A."/>
            <person name="Lipzen A."/>
            <person name="He G."/>
            <person name="Yan M."/>
            <person name="Ng V."/>
            <person name="Cullen D."/>
            <person name="Martin F."/>
            <person name="Rosso M.-N."/>
            <person name="Henrissat B."/>
            <person name="Hibbett D."/>
            <person name="Martinez A.T."/>
            <person name="Grigoriev I.V."/>
        </authorList>
    </citation>
    <scope>NUCLEOTIDE SEQUENCE</scope>
    <source>
        <strain evidence="7">AH 40177</strain>
    </source>
</reference>
<dbReference type="PROSITE" id="PS51360">
    <property type="entry name" value="PLUS3"/>
    <property type="match status" value="1"/>
</dbReference>
<feature type="compositionally biased region" description="Basic and acidic residues" evidence="5">
    <location>
        <begin position="373"/>
        <end position="392"/>
    </location>
</feature>
<protein>
    <recommendedName>
        <fullName evidence="6">Plus3 domain-containing protein</fullName>
    </recommendedName>
</protein>
<keyword evidence="8" id="KW-1185">Reference proteome</keyword>
<evidence type="ECO:0000313" key="8">
    <source>
        <dbReference type="Proteomes" id="UP000772434"/>
    </source>
</evidence>
<proteinExistence type="predicted"/>
<evidence type="ECO:0000256" key="4">
    <source>
        <dbReference type="ARBA" id="ARBA00023242"/>
    </source>
</evidence>